<accession>A0AAV2H9F1</accession>
<dbReference type="Proteomes" id="UP001497497">
    <property type="component" value="Unassembled WGS sequence"/>
</dbReference>
<evidence type="ECO:0000313" key="7">
    <source>
        <dbReference type="Proteomes" id="UP001497497"/>
    </source>
</evidence>
<comment type="caution">
    <text evidence="6">The sequence shown here is derived from an EMBL/GenBank/DDBJ whole genome shotgun (WGS) entry which is preliminary data.</text>
</comment>
<evidence type="ECO:0000256" key="1">
    <source>
        <dbReference type="ARBA" id="ARBA00011494"/>
    </source>
</evidence>
<dbReference type="GO" id="GO:0005778">
    <property type="term" value="C:peroxisomal membrane"/>
    <property type="evidence" value="ECO:0007669"/>
    <property type="project" value="InterPro"/>
</dbReference>
<dbReference type="Pfam" id="PF04882">
    <property type="entry name" value="Peroxin-3"/>
    <property type="match status" value="2"/>
</dbReference>
<evidence type="ECO:0000256" key="2">
    <source>
        <dbReference type="ARBA" id="ARBA00014294"/>
    </source>
</evidence>
<proteinExistence type="predicted"/>
<keyword evidence="3" id="KW-0962">Peroxisome biogenesis</keyword>
<gene>
    <name evidence="6" type="ORF">GSLYS_00004466001</name>
</gene>
<evidence type="ECO:0000256" key="5">
    <source>
        <dbReference type="ARBA" id="ARBA00029630"/>
    </source>
</evidence>
<dbReference type="GO" id="GO:0045046">
    <property type="term" value="P:protein import into peroxisome membrane"/>
    <property type="evidence" value="ECO:0007669"/>
    <property type="project" value="TreeGrafter"/>
</dbReference>
<dbReference type="InterPro" id="IPR006966">
    <property type="entry name" value="Peroxin-3"/>
</dbReference>
<dbReference type="EMBL" id="CAXITT010000067">
    <property type="protein sequence ID" value="CAL1530333.1"/>
    <property type="molecule type" value="Genomic_DNA"/>
</dbReference>
<evidence type="ECO:0000313" key="6">
    <source>
        <dbReference type="EMBL" id="CAL1530333.1"/>
    </source>
</evidence>
<name>A0AAV2H9F1_LYMST</name>
<dbReference type="GO" id="GO:0030674">
    <property type="term" value="F:protein-macromolecule adaptor activity"/>
    <property type="evidence" value="ECO:0007669"/>
    <property type="project" value="TreeGrafter"/>
</dbReference>
<dbReference type="PANTHER" id="PTHR28080">
    <property type="entry name" value="PEROXISOMAL BIOGENESIS FACTOR 3"/>
    <property type="match status" value="1"/>
</dbReference>
<reference evidence="6 7" key="1">
    <citation type="submission" date="2024-04" db="EMBL/GenBank/DDBJ databases">
        <authorList>
            <consortium name="Genoscope - CEA"/>
            <person name="William W."/>
        </authorList>
    </citation>
    <scope>NUCLEOTIDE SEQUENCE [LARGE SCALE GENOMIC DNA]</scope>
</reference>
<comment type="function">
    <text evidence="4">Involved in peroxisome biosynthesis and integrity. Assembles membrane vesicles before the matrix proteins are translocated. As a docking factor for PEX19, is necessary for the import of peroxisomal membrane proteins in the peroxisomes.</text>
</comment>
<organism evidence="6 7">
    <name type="scientific">Lymnaea stagnalis</name>
    <name type="common">Great pond snail</name>
    <name type="synonym">Helix stagnalis</name>
    <dbReference type="NCBI Taxonomy" id="6523"/>
    <lineage>
        <taxon>Eukaryota</taxon>
        <taxon>Metazoa</taxon>
        <taxon>Spiralia</taxon>
        <taxon>Lophotrochozoa</taxon>
        <taxon>Mollusca</taxon>
        <taxon>Gastropoda</taxon>
        <taxon>Heterobranchia</taxon>
        <taxon>Euthyneura</taxon>
        <taxon>Panpulmonata</taxon>
        <taxon>Hygrophila</taxon>
        <taxon>Lymnaeoidea</taxon>
        <taxon>Lymnaeidae</taxon>
        <taxon>Lymnaea</taxon>
    </lineage>
</organism>
<dbReference type="AlphaFoldDB" id="A0AAV2H9F1"/>
<keyword evidence="7" id="KW-1185">Reference proteome</keyword>
<evidence type="ECO:0000256" key="4">
    <source>
        <dbReference type="ARBA" id="ARBA00025338"/>
    </source>
</evidence>
<protein>
    <recommendedName>
        <fullName evidence="2">Peroxisomal biogenesis factor 3</fullName>
    </recommendedName>
    <alternativeName>
        <fullName evidence="5">Peroxisomal assembly protein PEX3</fullName>
    </alternativeName>
</protein>
<dbReference type="PANTHER" id="PTHR28080:SF1">
    <property type="entry name" value="PEROXISOMAL BIOGENESIS FACTOR 3"/>
    <property type="match status" value="1"/>
</dbReference>
<sequence length="370" mass="42517">MLARLWSCVKRHKRKFILLGSFFGGSWLLYKYIWKKIKEIRDEEDKQYLIFVRRQHHFDSNQRTCNMTVLGMVPNLRETLIKSLDTERVKELLKSNPPNKLELWEELKVMSVTRTLAAVYGTCMLSVMLRVQLNIVGGYLYLDILHPPNGVKHEAGHNCAIPPKVQERYLSLVKQFIEQGFLDFIHYLRLAVAKEIGCFPLKELVSLDNMTSVFENIRERVECGVDKPTLSLYPYLLTSEQVPDIAMTSVMSPEDQLLERLVSETRDILESSDFHTVLKESIDRGYHCVLDGLADHYKQQISDHGHNSGIHHISIAMAKLIPVINSLMTNICGDAPNQFIQELLLMDELKQLAANVYEAFSQDPSEKVAI</sequence>
<evidence type="ECO:0000256" key="3">
    <source>
        <dbReference type="ARBA" id="ARBA00022593"/>
    </source>
</evidence>
<comment type="subunit">
    <text evidence="1">Interacts with PEX19.</text>
</comment>